<keyword evidence="6" id="KW-1185">Reference proteome</keyword>
<evidence type="ECO:0000313" key="6">
    <source>
        <dbReference type="Proteomes" id="UP001149090"/>
    </source>
</evidence>
<keyword evidence="3" id="KW-0175">Coiled coil</keyword>
<dbReference type="PANTHER" id="PTHR20873">
    <property type="entry name" value="L-SERYL-TRNA(SEC) KINASE"/>
    <property type="match status" value="1"/>
</dbReference>
<dbReference type="Pfam" id="PF08433">
    <property type="entry name" value="KTI12"/>
    <property type="match status" value="1"/>
</dbReference>
<dbReference type="EMBL" id="JAPDFW010000117">
    <property type="protein sequence ID" value="KAJ5068305.1"/>
    <property type="molecule type" value="Genomic_DNA"/>
</dbReference>
<dbReference type="GO" id="GO:0000049">
    <property type="term" value="F:tRNA binding"/>
    <property type="evidence" value="ECO:0007669"/>
    <property type="project" value="TreeGrafter"/>
</dbReference>
<reference evidence="5" key="1">
    <citation type="submission" date="2022-10" db="EMBL/GenBank/DDBJ databases">
        <title>Novel sulphate-reducing endosymbionts in the free-living metamonad Anaeramoeba.</title>
        <authorList>
            <person name="Jerlstrom-Hultqvist J."/>
            <person name="Cepicka I."/>
            <person name="Gallot-Lavallee L."/>
            <person name="Salas-Leiva D."/>
            <person name="Curtis B.A."/>
            <person name="Zahonova K."/>
            <person name="Pipaliya S."/>
            <person name="Dacks J."/>
            <person name="Roger A.J."/>
        </authorList>
    </citation>
    <scope>NUCLEOTIDE SEQUENCE</scope>
    <source>
        <strain evidence="5">BMAN</strain>
    </source>
</reference>
<evidence type="ECO:0000256" key="4">
    <source>
        <dbReference type="SAM" id="SignalP"/>
    </source>
</evidence>
<keyword evidence="5" id="KW-0418">Kinase</keyword>
<proteinExistence type="predicted"/>
<name>A0A9Q0L9G5_ANAIG</name>
<feature type="signal peptide" evidence="4">
    <location>
        <begin position="1"/>
        <end position="17"/>
    </location>
</feature>
<keyword evidence="4" id="KW-0732">Signal</keyword>
<dbReference type="InterPro" id="IPR027417">
    <property type="entry name" value="P-loop_NTPase"/>
</dbReference>
<organism evidence="5 6">
    <name type="scientific">Anaeramoeba ignava</name>
    <name type="common">Anaerobic marine amoeba</name>
    <dbReference type="NCBI Taxonomy" id="1746090"/>
    <lineage>
        <taxon>Eukaryota</taxon>
        <taxon>Metamonada</taxon>
        <taxon>Anaeramoebidae</taxon>
        <taxon>Anaeramoeba</taxon>
    </lineage>
</organism>
<dbReference type="OrthoDB" id="9972657at2759"/>
<accession>A0A9Q0L9G5</accession>
<dbReference type="Gene3D" id="3.40.50.300">
    <property type="entry name" value="P-loop containing nucleotide triphosphate hydrolases"/>
    <property type="match status" value="1"/>
</dbReference>
<comment type="caution">
    <text evidence="5">The sequence shown here is derived from an EMBL/GenBank/DDBJ whole genome shotgun (WGS) entry which is preliminary data.</text>
</comment>
<gene>
    <name evidence="5" type="ORF">M0811_12417</name>
</gene>
<protein>
    <submittedName>
        <fullName evidence="5">L-seryl-tRNA(Sec) kinase</fullName>
    </submittedName>
</protein>
<keyword evidence="1" id="KW-0547">Nucleotide-binding</keyword>
<sequence length="351" mass="42186">MLPFGCFILILGIPATGKSTLTNHIIQNFHKTFSQIYQKFDIFQNKNFKIKIHKISYDENINQNIKFENSKKICAIPKKESQINTSKITWKQARNELFEKIKNYIEKDENENSEKFFQDRNFKSIEFNIESQEKQTQRDSHTFNFFIIDDNFYLRSMRKQYYKFSTKIGYSFIQIFINTDITKTIEFNSKRDMNQRVPDEVILEMEEKFQKPKLGKQNWESNTILLENNFQIDFFKIDFLLEQVVLFMIKDGEKLQTDQGKNILKEINENSNGNLIHSLDIKFRKMIKNQIEFLKEKNPNLKKKEINSFAKKLNLERKKILEILKQKNKLNQEIISEEVFIELFNEKIKEI</sequence>
<dbReference type="PANTHER" id="PTHR20873:SF0">
    <property type="entry name" value="L-SERYL-TRNA(SEC) KINASE"/>
    <property type="match status" value="1"/>
</dbReference>
<evidence type="ECO:0000256" key="2">
    <source>
        <dbReference type="ARBA" id="ARBA00022840"/>
    </source>
</evidence>
<evidence type="ECO:0000256" key="3">
    <source>
        <dbReference type="SAM" id="Coils"/>
    </source>
</evidence>
<dbReference type="GO" id="GO:0005524">
    <property type="term" value="F:ATP binding"/>
    <property type="evidence" value="ECO:0007669"/>
    <property type="project" value="UniProtKB-KW"/>
</dbReference>
<evidence type="ECO:0000313" key="5">
    <source>
        <dbReference type="EMBL" id="KAJ5068305.1"/>
    </source>
</evidence>
<keyword evidence="5" id="KW-0808">Transferase</keyword>
<feature type="coiled-coil region" evidence="3">
    <location>
        <begin position="284"/>
        <end position="333"/>
    </location>
</feature>
<dbReference type="InterPro" id="IPR013641">
    <property type="entry name" value="KTI12/PSTK"/>
</dbReference>
<dbReference type="AlphaFoldDB" id="A0A9Q0L9G5"/>
<dbReference type="Proteomes" id="UP001149090">
    <property type="component" value="Unassembled WGS sequence"/>
</dbReference>
<dbReference type="InterPro" id="IPR052648">
    <property type="entry name" value="Ser-tRNA(Sec)_kinase"/>
</dbReference>
<dbReference type="GO" id="GO:0016301">
    <property type="term" value="F:kinase activity"/>
    <property type="evidence" value="ECO:0007669"/>
    <property type="project" value="UniProtKB-KW"/>
</dbReference>
<feature type="chain" id="PRO_5040240907" evidence="4">
    <location>
        <begin position="18"/>
        <end position="351"/>
    </location>
</feature>
<dbReference type="SUPFAM" id="SSF52540">
    <property type="entry name" value="P-loop containing nucleoside triphosphate hydrolases"/>
    <property type="match status" value="1"/>
</dbReference>
<keyword evidence="2" id="KW-0067">ATP-binding</keyword>
<evidence type="ECO:0000256" key="1">
    <source>
        <dbReference type="ARBA" id="ARBA00022741"/>
    </source>
</evidence>